<evidence type="ECO:0000256" key="6">
    <source>
        <dbReference type="ARBA" id="ARBA00022932"/>
    </source>
</evidence>
<keyword evidence="11" id="KW-1185">Reference proteome</keyword>
<evidence type="ECO:0000256" key="4">
    <source>
        <dbReference type="ARBA" id="ARBA00022695"/>
    </source>
</evidence>
<name>A0A7D5M8N0_9ARCH</name>
<sequence>MPTTNATISKKQLTIRKGNHSISCYDIAQYYDNKPLKVAYSEHIKKPLDQRYIDTKNQRKNFSLRYFLRNKKKIRDYCLMDCIMTRELADYWLDTFFNAYKFYTANWVSSGYLAEKVLIYNDVDIPRFVDSAYEIQDLAWKSFYGGRFELIQRGFIGECYIYDINSAYPYALTFLPDITNGKWIHSTRINPKASIGFFHIRAFVSDQVKISPFPFRTKNNRIIYPSGEFETFVTLEELKAVVDDPRIKYKIIESQQFIANQNTTYPFKDFINSQYQKRLQLQKEQNVLERAIKIILNSVYGKMAQRTNGVMGNLFNPIMSSYITGFARAQLYKFVRDNDLEKDVVAFATDSVACRKKIQNLNSKKLGEMKLDKYGNDTFFLSNGFYFINGVWKNRGIGYDTERKIEIEHLGVKINKKGQLYITVQTTKTTHIKGGIRYDKITDVGKIEIYDKKIGLNSDRKRMWFSELESLNEKKFCDSVPIPIDLVGDIISKNNVIWNRYDENEHFHESKL</sequence>
<dbReference type="RefSeq" id="WP_342448759.1">
    <property type="nucleotide sequence ID" value="NZ_CP026995.1"/>
</dbReference>
<evidence type="ECO:0000256" key="8">
    <source>
        <dbReference type="ARBA" id="ARBA00049244"/>
    </source>
</evidence>
<proteinExistence type="inferred from homology"/>
<dbReference type="GO" id="GO:0000166">
    <property type="term" value="F:nucleotide binding"/>
    <property type="evidence" value="ECO:0007669"/>
    <property type="project" value="InterPro"/>
</dbReference>
<dbReference type="InterPro" id="IPR004868">
    <property type="entry name" value="DNA-dir_DNA_pol_B_mt/vir"/>
</dbReference>
<comment type="catalytic activity">
    <reaction evidence="8">
        <text>DNA(n) + a 2'-deoxyribonucleoside 5'-triphosphate = DNA(n+1) + diphosphate</text>
        <dbReference type="Rhea" id="RHEA:22508"/>
        <dbReference type="Rhea" id="RHEA-COMP:17339"/>
        <dbReference type="Rhea" id="RHEA-COMP:17340"/>
        <dbReference type="ChEBI" id="CHEBI:33019"/>
        <dbReference type="ChEBI" id="CHEBI:61560"/>
        <dbReference type="ChEBI" id="CHEBI:173112"/>
        <dbReference type="EC" id="2.7.7.7"/>
    </reaction>
</comment>
<keyword evidence="5" id="KW-0235">DNA replication</keyword>
<feature type="domain" description="DNA-directed DNA polymerase family B mitochondria/virus" evidence="9">
    <location>
        <begin position="7"/>
        <end position="308"/>
    </location>
</feature>
<keyword evidence="3" id="KW-0808">Transferase</keyword>
<accession>A0A7D5M8N0</accession>
<keyword evidence="6" id="KW-0239">DNA-directed DNA polymerase</keyword>
<dbReference type="GO" id="GO:0006260">
    <property type="term" value="P:DNA replication"/>
    <property type="evidence" value="ECO:0007669"/>
    <property type="project" value="UniProtKB-KW"/>
</dbReference>
<dbReference type="InterPro" id="IPR043502">
    <property type="entry name" value="DNA/RNA_pol_sf"/>
</dbReference>
<evidence type="ECO:0000256" key="1">
    <source>
        <dbReference type="ARBA" id="ARBA00005755"/>
    </source>
</evidence>
<evidence type="ECO:0000256" key="5">
    <source>
        <dbReference type="ARBA" id="ARBA00022705"/>
    </source>
</evidence>
<dbReference type="Gene3D" id="3.90.1600.10">
    <property type="entry name" value="Palm domain of DNA polymerase"/>
    <property type="match status" value="1"/>
</dbReference>
<evidence type="ECO:0000256" key="7">
    <source>
        <dbReference type="ARBA" id="ARBA00023125"/>
    </source>
</evidence>
<dbReference type="InterPro" id="IPR023211">
    <property type="entry name" value="DNA_pol_palm_dom_sf"/>
</dbReference>
<evidence type="ECO:0000313" key="11">
    <source>
        <dbReference type="Proteomes" id="UP000509478"/>
    </source>
</evidence>
<gene>
    <name evidence="10" type="ORF">C5F50_02045</name>
</gene>
<dbReference type="Pfam" id="PF03175">
    <property type="entry name" value="DNA_pol_B_2"/>
    <property type="match status" value="1"/>
</dbReference>
<evidence type="ECO:0000313" key="10">
    <source>
        <dbReference type="EMBL" id="QLH05989.1"/>
    </source>
</evidence>
<protein>
    <recommendedName>
        <fullName evidence="2">DNA-directed DNA polymerase</fullName>
        <ecNumber evidence="2">2.7.7.7</ecNumber>
    </recommendedName>
</protein>
<dbReference type="GO" id="GO:0003677">
    <property type="term" value="F:DNA binding"/>
    <property type="evidence" value="ECO:0007669"/>
    <property type="project" value="UniProtKB-KW"/>
</dbReference>
<evidence type="ECO:0000256" key="3">
    <source>
        <dbReference type="ARBA" id="ARBA00022679"/>
    </source>
</evidence>
<dbReference type="EC" id="2.7.7.7" evidence="2"/>
<organism evidence="10 11">
    <name type="scientific">Nitrosopumilus ureiphilus</name>
    <dbReference type="NCBI Taxonomy" id="1470067"/>
    <lineage>
        <taxon>Archaea</taxon>
        <taxon>Nitrososphaerota</taxon>
        <taxon>Nitrososphaeria</taxon>
        <taxon>Nitrosopumilales</taxon>
        <taxon>Nitrosopumilaceae</taxon>
        <taxon>Nitrosopumilus</taxon>
    </lineage>
</organism>
<dbReference type="GO" id="GO:0003887">
    <property type="term" value="F:DNA-directed DNA polymerase activity"/>
    <property type="evidence" value="ECO:0007669"/>
    <property type="project" value="UniProtKB-KW"/>
</dbReference>
<keyword evidence="4" id="KW-0548">Nucleotidyltransferase</keyword>
<evidence type="ECO:0000259" key="9">
    <source>
        <dbReference type="Pfam" id="PF03175"/>
    </source>
</evidence>
<dbReference type="AlphaFoldDB" id="A0A7D5M8N0"/>
<keyword evidence="7" id="KW-0238">DNA-binding</keyword>
<evidence type="ECO:0000256" key="2">
    <source>
        <dbReference type="ARBA" id="ARBA00012417"/>
    </source>
</evidence>
<dbReference type="EMBL" id="CP026995">
    <property type="protein sequence ID" value="QLH05989.1"/>
    <property type="molecule type" value="Genomic_DNA"/>
</dbReference>
<comment type="similarity">
    <text evidence="1">Belongs to the DNA polymerase type-B family.</text>
</comment>
<dbReference type="Proteomes" id="UP000509478">
    <property type="component" value="Chromosome"/>
</dbReference>
<reference evidence="10 11" key="1">
    <citation type="submission" date="2018-02" db="EMBL/GenBank/DDBJ databases">
        <title>Complete genome of Nitrosopumilus ureaphilus PS0.</title>
        <authorList>
            <person name="Qin W."/>
            <person name="Zheng Y."/>
            <person name="Stahl D.A."/>
        </authorList>
    </citation>
    <scope>NUCLEOTIDE SEQUENCE [LARGE SCALE GENOMIC DNA]</scope>
    <source>
        <strain evidence="10 11">PS0</strain>
    </source>
</reference>
<dbReference type="KEGG" id="nue:C5F50_02045"/>
<dbReference type="GeneID" id="56066804"/>
<dbReference type="SUPFAM" id="SSF56672">
    <property type="entry name" value="DNA/RNA polymerases"/>
    <property type="match status" value="1"/>
</dbReference>